<protein>
    <recommendedName>
        <fullName evidence="8">Tetraspanin/Peripherin</fullName>
    </recommendedName>
</protein>
<dbReference type="EMBL" id="KZ988292">
    <property type="protein sequence ID" value="RKP12552.1"/>
    <property type="molecule type" value="Genomic_DNA"/>
</dbReference>
<organism evidence="6 7">
    <name type="scientific">Piptocephalis cylindrospora</name>
    <dbReference type="NCBI Taxonomy" id="1907219"/>
    <lineage>
        <taxon>Eukaryota</taxon>
        <taxon>Fungi</taxon>
        <taxon>Fungi incertae sedis</taxon>
        <taxon>Zoopagomycota</taxon>
        <taxon>Zoopagomycotina</taxon>
        <taxon>Zoopagomycetes</taxon>
        <taxon>Zoopagales</taxon>
        <taxon>Piptocephalidaceae</taxon>
        <taxon>Piptocephalis</taxon>
    </lineage>
</organism>
<dbReference type="Pfam" id="PF00335">
    <property type="entry name" value="Tetraspanin"/>
    <property type="match status" value="1"/>
</dbReference>
<proteinExistence type="predicted"/>
<comment type="subcellular location">
    <subcellularLocation>
        <location evidence="1">Membrane</location>
        <topology evidence="1">Multi-pass membrane protein</topology>
    </subcellularLocation>
</comment>
<dbReference type="GO" id="GO:0016020">
    <property type="term" value="C:membrane"/>
    <property type="evidence" value="ECO:0007669"/>
    <property type="project" value="UniProtKB-SubCell"/>
</dbReference>
<dbReference type="AlphaFoldDB" id="A0A4P9Y1Y4"/>
<evidence type="ECO:0000256" key="5">
    <source>
        <dbReference type="SAM" id="Phobius"/>
    </source>
</evidence>
<gene>
    <name evidence="6" type="ORF">BJ684DRAFT_20921</name>
</gene>
<evidence type="ECO:0000256" key="1">
    <source>
        <dbReference type="ARBA" id="ARBA00004141"/>
    </source>
</evidence>
<dbReference type="InterPro" id="IPR018499">
    <property type="entry name" value="Tetraspanin/Peripherin"/>
</dbReference>
<name>A0A4P9Y1Y4_9FUNG</name>
<evidence type="ECO:0000256" key="4">
    <source>
        <dbReference type="ARBA" id="ARBA00023136"/>
    </source>
</evidence>
<accession>A0A4P9Y1Y4</accession>
<evidence type="ECO:0008006" key="8">
    <source>
        <dbReference type="Google" id="ProtNLM"/>
    </source>
</evidence>
<keyword evidence="7" id="KW-1185">Reference proteome</keyword>
<keyword evidence="2 5" id="KW-0812">Transmembrane</keyword>
<sequence length="239" mass="26337">MFSSRPSKGGAITLTIRRSFHAANFLLFAAGVTALSMGAYFHANPPSRRNAIIETQHIVTMIVVGLLTILNSFLGLWASLDPVNRPNAVRLYPAALVIITICMVVMGLKVWVQTLTMHRDFQERWQDGSWGEDIRLAFQAGGKCCGFTTIMDNPVASETCFLGTGAPPCAPWVWQYGDSYLRNIYTCIFALVIIDVVAFLCGVVLTEVRAEESRYIRIRGKAGSGDGLVEPPTYISLQR</sequence>
<feature type="transmembrane region" description="Helical" evidence="5">
    <location>
        <begin position="183"/>
        <end position="205"/>
    </location>
</feature>
<evidence type="ECO:0000256" key="3">
    <source>
        <dbReference type="ARBA" id="ARBA00022989"/>
    </source>
</evidence>
<evidence type="ECO:0000313" key="6">
    <source>
        <dbReference type="EMBL" id="RKP12552.1"/>
    </source>
</evidence>
<evidence type="ECO:0000313" key="7">
    <source>
        <dbReference type="Proteomes" id="UP000267251"/>
    </source>
</evidence>
<dbReference type="OrthoDB" id="5545201at2759"/>
<feature type="transmembrane region" description="Helical" evidence="5">
    <location>
        <begin position="21"/>
        <end position="43"/>
    </location>
</feature>
<dbReference type="Proteomes" id="UP000267251">
    <property type="component" value="Unassembled WGS sequence"/>
</dbReference>
<evidence type="ECO:0000256" key="2">
    <source>
        <dbReference type="ARBA" id="ARBA00022692"/>
    </source>
</evidence>
<keyword evidence="3 5" id="KW-1133">Transmembrane helix</keyword>
<reference evidence="7" key="1">
    <citation type="journal article" date="2018" name="Nat. Microbiol.">
        <title>Leveraging single-cell genomics to expand the fungal tree of life.</title>
        <authorList>
            <person name="Ahrendt S.R."/>
            <person name="Quandt C.A."/>
            <person name="Ciobanu D."/>
            <person name="Clum A."/>
            <person name="Salamov A."/>
            <person name="Andreopoulos B."/>
            <person name="Cheng J.F."/>
            <person name="Woyke T."/>
            <person name="Pelin A."/>
            <person name="Henrissat B."/>
            <person name="Reynolds N.K."/>
            <person name="Benny G.L."/>
            <person name="Smith M.E."/>
            <person name="James T.Y."/>
            <person name="Grigoriev I.V."/>
        </authorList>
    </citation>
    <scope>NUCLEOTIDE SEQUENCE [LARGE SCALE GENOMIC DNA]</scope>
</reference>
<feature type="transmembrane region" description="Helical" evidence="5">
    <location>
        <begin position="91"/>
        <end position="112"/>
    </location>
</feature>
<feature type="transmembrane region" description="Helical" evidence="5">
    <location>
        <begin position="58"/>
        <end position="79"/>
    </location>
</feature>
<keyword evidence="4 5" id="KW-0472">Membrane</keyword>